<protein>
    <submittedName>
        <fullName evidence="2">Uncharacterized protein</fullName>
    </submittedName>
</protein>
<dbReference type="OrthoDB" id="10628257at2759"/>
<gene>
    <name evidence="2" type="ORF">CMV_021270</name>
</gene>
<proteinExistence type="predicted"/>
<dbReference type="AlphaFoldDB" id="A0A8J4QUN1"/>
<dbReference type="Proteomes" id="UP000737018">
    <property type="component" value="Unassembled WGS sequence"/>
</dbReference>
<feature type="region of interest" description="Disordered" evidence="1">
    <location>
        <begin position="107"/>
        <end position="139"/>
    </location>
</feature>
<organism evidence="2 3">
    <name type="scientific">Castanea mollissima</name>
    <name type="common">Chinese chestnut</name>
    <dbReference type="NCBI Taxonomy" id="60419"/>
    <lineage>
        <taxon>Eukaryota</taxon>
        <taxon>Viridiplantae</taxon>
        <taxon>Streptophyta</taxon>
        <taxon>Embryophyta</taxon>
        <taxon>Tracheophyta</taxon>
        <taxon>Spermatophyta</taxon>
        <taxon>Magnoliopsida</taxon>
        <taxon>eudicotyledons</taxon>
        <taxon>Gunneridae</taxon>
        <taxon>Pentapetalae</taxon>
        <taxon>rosids</taxon>
        <taxon>fabids</taxon>
        <taxon>Fagales</taxon>
        <taxon>Fagaceae</taxon>
        <taxon>Castanea</taxon>
    </lineage>
</organism>
<accession>A0A8J4QUN1</accession>
<evidence type="ECO:0000313" key="2">
    <source>
        <dbReference type="EMBL" id="KAF3953274.1"/>
    </source>
</evidence>
<name>A0A8J4QUN1_9ROSI</name>
<dbReference type="EMBL" id="JRKL02004150">
    <property type="protein sequence ID" value="KAF3953274.1"/>
    <property type="molecule type" value="Genomic_DNA"/>
</dbReference>
<evidence type="ECO:0000256" key="1">
    <source>
        <dbReference type="SAM" id="MobiDB-lite"/>
    </source>
</evidence>
<feature type="compositionally biased region" description="Polar residues" evidence="1">
    <location>
        <begin position="113"/>
        <end position="125"/>
    </location>
</feature>
<keyword evidence="3" id="KW-1185">Reference proteome</keyword>
<sequence length="139" mass="15694">MGNDTNPVAVESLKTAAMMVGNAKIPRTVDEGESVIPGEIILHMDKIQPDVEDKDSSEVRFVITFTYCLPSESHTMIQFASLNRERREKLSDYYHFRALATELLDKSRRPIQTAGQNSEVNGSPTKKNREWKKQAVQAL</sequence>
<reference evidence="2" key="1">
    <citation type="submission" date="2020-03" db="EMBL/GenBank/DDBJ databases">
        <title>Castanea mollissima Vanexum genome sequencing.</title>
        <authorList>
            <person name="Staton M."/>
        </authorList>
    </citation>
    <scope>NUCLEOTIDE SEQUENCE</scope>
    <source>
        <tissue evidence="2">Leaf</tissue>
    </source>
</reference>
<comment type="caution">
    <text evidence="2">The sequence shown here is derived from an EMBL/GenBank/DDBJ whole genome shotgun (WGS) entry which is preliminary data.</text>
</comment>
<evidence type="ECO:0000313" key="3">
    <source>
        <dbReference type="Proteomes" id="UP000737018"/>
    </source>
</evidence>